<keyword evidence="1" id="KW-0472">Membrane</keyword>
<proteinExistence type="predicted"/>
<accession>A0A0N1MV69</accession>
<feature type="transmembrane region" description="Helical" evidence="1">
    <location>
        <begin position="31"/>
        <end position="50"/>
    </location>
</feature>
<evidence type="ECO:0000313" key="3">
    <source>
        <dbReference type="EMBL" id="KPH63116.1"/>
    </source>
</evidence>
<dbReference type="OrthoDB" id="1750577at2"/>
<dbReference type="PANTHER" id="PTHR34473">
    <property type="entry name" value="UPF0699 TRANSMEMBRANE PROTEIN YDBS"/>
    <property type="match status" value="1"/>
</dbReference>
<dbReference type="PANTHER" id="PTHR34473:SF3">
    <property type="entry name" value="TRANSMEMBRANE PROTEIN-RELATED"/>
    <property type="match status" value="1"/>
</dbReference>
<dbReference type="EMBL" id="LHPH01000010">
    <property type="protein sequence ID" value="KPH63116.1"/>
    <property type="molecule type" value="Genomic_DNA"/>
</dbReference>
<name>A0A0N1MV69_9GAMM</name>
<gene>
    <name evidence="3" type="ORF">ADS77_10550</name>
</gene>
<dbReference type="STRING" id="187330.AMS58_14970"/>
<comment type="caution">
    <text evidence="3">The sequence shown here is derived from an EMBL/GenBank/DDBJ whole genome shotgun (WGS) entry which is preliminary data.</text>
</comment>
<evidence type="ECO:0000256" key="1">
    <source>
        <dbReference type="SAM" id="Phobius"/>
    </source>
</evidence>
<dbReference type="PATRIC" id="fig|187330.3.peg.4225"/>
<dbReference type="RefSeq" id="WP_054205898.1">
    <property type="nucleotide sequence ID" value="NZ_LHPH01000010.1"/>
</dbReference>
<keyword evidence="1" id="KW-1133">Transmembrane helix</keyword>
<dbReference type="InterPro" id="IPR005182">
    <property type="entry name" value="YdbS-like_PH"/>
</dbReference>
<protein>
    <recommendedName>
        <fullName evidence="2">YdbS-like PH domain-containing protein</fullName>
    </recommendedName>
</protein>
<keyword evidence="1" id="KW-0812">Transmembrane</keyword>
<sequence length="190" mass="21426">MFENHQLDTLPKHHIIDFKPLADKALLYTQLSWLLFYVPVMAVLAGVCVFNDDFSNFAQTPLLIGLPIILLISLAYNVISVRLRGVAVRTHDIAYQKGVIWQQVTILPLSRIQHTEIHRGPLERRLGLASLRLYSAGGMSADLNISGLSHDDCKDIRQFIQKYTEDRQATESEDLVIEKVIDTGNEQSNG</sequence>
<dbReference type="Proteomes" id="UP000037848">
    <property type="component" value="Unassembled WGS sequence"/>
</dbReference>
<evidence type="ECO:0000313" key="4">
    <source>
        <dbReference type="Proteomes" id="UP000037848"/>
    </source>
</evidence>
<organism evidence="3 4">
    <name type="scientific">Pseudoalteromonas porphyrae</name>
    <dbReference type="NCBI Taxonomy" id="187330"/>
    <lineage>
        <taxon>Bacteria</taxon>
        <taxon>Pseudomonadati</taxon>
        <taxon>Pseudomonadota</taxon>
        <taxon>Gammaproteobacteria</taxon>
        <taxon>Alteromonadales</taxon>
        <taxon>Pseudoalteromonadaceae</taxon>
        <taxon>Pseudoalteromonas</taxon>
    </lineage>
</organism>
<keyword evidence="4" id="KW-1185">Reference proteome</keyword>
<dbReference type="Pfam" id="PF03703">
    <property type="entry name" value="bPH_2"/>
    <property type="match status" value="1"/>
</dbReference>
<dbReference type="AlphaFoldDB" id="A0A0N1MV69"/>
<feature type="transmembrane region" description="Helical" evidence="1">
    <location>
        <begin position="62"/>
        <end position="79"/>
    </location>
</feature>
<feature type="domain" description="YdbS-like PH" evidence="2">
    <location>
        <begin position="86"/>
        <end position="159"/>
    </location>
</feature>
<reference evidence="3 4" key="1">
    <citation type="submission" date="2015-08" db="EMBL/GenBank/DDBJ databases">
        <title>Draft Genome Sequence of Pseudoalteromonas porphyrae UCD-SED14.</title>
        <authorList>
            <person name="Coil D.A."/>
            <person name="Jospin G."/>
            <person name="Lee R.D."/>
            <person name="Eisen J.A."/>
        </authorList>
    </citation>
    <scope>NUCLEOTIDE SEQUENCE [LARGE SCALE GENOMIC DNA]</scope>
    <source>
        <strain evidence="3 4">UCD-SED14</strain>
    </source>
</reference>
<evidence type="ECO:0000259" key="2">
    <source>
        <dbReference type="Pfam" id="PF03703"/>
    </source>
</evidence>